<evidence type="ECO:0000313" key="1">
    <source>
        <dbReference type="EMBL" id="AUM59750.1"/>
    </source>
</evidence>
<sequence length="84" mass="10265">MLGEGHVTFFYRRLQYIATRYVRLALEMRYRAYKRGKDSRVQMHVVLELIQCARDSIPDEKWWNDYEPTPEAIALNWQRLEERS</sequence>
<keyword evidence="1" id="KW-0540">Nuclease</keyword>
<reference evidence="1 2" key="1">
    <citation type="journal article" date="2018" name="Arch. Virol.">
        <title>Genome sequence of the novel virulent bacteriophage PMBT14 with lytic activity against Pseudomonas fluorescens DSM 50090(R).</title>
        <authorList>
            <person name="Koberg S."/>
            <person name="Gieschler S."/>
            <person name="Brinks E."/>
            <person name="Wenning M."/>
            <person name="Neve H."/>
            <person name="Franz C.M."/>
        </authorList>
    </citation>
    <scope>NUCLEOTIDE SEQUENCE [LARGE SCALE GENOMIC DNA]</scope>
</reference>
<dbReference type="Gene3D" id="1.10.440.10">
    <property type="entry name" value="T4 endonuclease V"/>
    <property type="match status" value="1"/>
</dbReference>
<dbReference type="GO" id="GO:0004519">
    <property type="term" value="F:endonuclease activity"/>
    <property type="evidence" value="ECO:0007669"/>
    <property type="project" value="UniProtKB-KW"/>
</dbReference>
<dbReference type="InterPro" id="IPR024796">
    <property type="entry name" value="T4_endonuc_V"/>
</dbReference>
<keyword evidence="1" id="KW-0255">Endonuclease</keyword>
<keyword evidence="2" id="KW-1185">Reference proteome</keyword>
<dbReference type="GeneID" id="55606453"/>
<protein>
    <submittedName>
        <fullName evidence="1">Endonuclease</fullName>
    </submittedName>
</protein>
<dbReference type="SUPFAM" id="SSF47077">
    <property type="entry name" value="T4 endonuclease V"/>
    <property type="match status" value="1"/>
</dbReference>
<evidence type="ECO:0000313" key="2">
    <source>
        <dbReference type="Proteomes" id="UP000240618"/>
    </source>
</evidence>
<dbReference type="KEGG" id="vg:55606453"/>
<dbReference type="RefSeq" id="YP_009836214.1">
    <property type="nucleotide sequence ID" value="NC_048687.1"/>
</dbReference>
<dbReference type="Proteomes" id="UP000240618">
    <property type="component" value="Segment"/>
</dbReference>
<keyword evidence="1" id="KW-0378">Hydrolase</keyword>
<name>A0A2I6PI65_9CAUD</name>
<accession>A0A2I6PI65</accession>
<organism evidence="1 2">
    <name type="scientific">Pseudomonas phage PMBT14</name>
    <dbReference type="NCBI Taxonomy" id="2059855"/>
    <lineage>
        <taxon>Viruses</taxon>
        <taxon>Duplodnaviria</taxon>
        <taxon>Heunggongvirae</taxon>
        <taxon>Uroviricota</taxon>
        <taxon>Caudoviricetes</taxon>
        <taxon>Knuthellervirus</taxon>
        <taxon>Knuthellervirus PMBT14</taxon>
    </lineage>
</organism>
<proteinExistence type="predicted"/>
<dbReference type="EMBL" id="MG596800">
    <property type="protein sequence ID" value="AUM59750.1"/>
    <property type="molecule type" value="Genomic_DNA"/>
</dbReference>